<dbReference type="EMBL" id="NVUL01000125">
    <property type="protein sequence ID" value="PCI73347.1"/>
    <property type="molecule type" value="Genomic_DNA"/>
</dbReference>
<accession>A0A2A4WU51</accession>
<reference evidence="2" key="1">
    <citation type="submission" date="2017-08" db="EMBL/GenBank/DDBJ databases">
        <title>A dynamic microbial community with high functional redundancy inhabits the cold, oxic subseafloor aquifer.</title>
        <authorList>
            <person name="Tully B.J."/>
            <person name="Wheat C.G."/>
            <person name="Glazer B.T."/>
            <person name="Huber J.A."/>
        </authorList>
    </citation>
    <scope>NUCLEOTIDE SEQUENCE [LARGE SCALE GENOMIC DNA]</scope>
</reference>
<dbReference type="InterPro" id="IPR018641">
    <property type="entry name" value="Trfase_1_rSAM/seldom-assoc"/>
</dbReference>
<proteinExistence type="predicted"/>
<comment type="caution">
    <text evidence="1">The sequence shown here is derived from an EMBL/GenBank/DDBJ whole genome shotgun (WGS) entry which is preliminary data.</text>
</comment>
<dbReference type="Pfam" id="PF09837">
    <property type="entry name" value="DUF2064"/>
    <property type="match status" value="1"/>
</dbReference>
<dbReference type="AlphaFoldDB" id="A0A2A4WU51"/>
<dbReference type="NCBIfam" id="TIGR04282">
    <property type="entry name" value="glyco_like_cofC"/>
    <property type="match status" value="1"/>
</dbReference>
<evidence type="ECO:0000313" key="1">
    <source>
        <dbReference type="EMBL" id="PCI73347.1"/>
    </source>
</evidence>
<keyword evidence="1" id="KW-0282">Flagellum</keyword>
<keyword evidence="1" id="KW-0966">Cell projection</keyword>
<dbReference type="Gene3D" id="3.90.550.10">
    <property type="entry name" value="Spore Coat Polysaccharide Biosynthesis Protein SpsA, Chain A"/>
    <property type="match status" value="1"/>
</dbReference>
<name>A0A2A4WU51_9GAMM</name>
<evidence type="ECO:0000313" key="2">
    <source>
        <dbReference type="Proteomes" id="UP000218767"/>
    </source>
</evidence>
<gene>
    <name evidence="1" type="ORF">COB20_16295</name>
</gene>
<organism evidence="1 2">
    <name type="scientific">SAR86 cluster bacterium</name>
    <dbReference type="NCBI Taxonomy" id="2030880"/>
    <lineage>
        <taxon>Bacteria</taxon>
        <taxon>Pseudomonadati</taxon>
        <taxon>Pseudomonadota</taxon>
        <taxon>Gammaproteobacteria</taxon>
        <taxon>SAR86 cluster</taxon>
    </lineage>
</organism>
<dbReference type="InterPro" id="IPR029044">
    <property type="entry name" value="Nucleotide-diphossugar_trans"/>
</dbReference>
<dbReference type="PANTHER" id="PTHR36529:SF1">
    <property type="entry name" value="GLYCOSYLTRANSFERASE"/>
    <property type="match status" value="1"/>
</dbReference>
<protein>
    <submittedName>
        <fullName evidence="1">Flagellar biosynthesis protein FlgB</fullName>
    </submittedName>
</protein>
<dbReference type="PANTHER" id="PTHR36529">
    <property type="entry name" value="SLL1095 PROTEIN"/>
    <property type="match status" value="1"/>
</dbReference>
<keyword evidence="1" id="KW-0969">Cilium</keyword>
<sequence>MTEPRTAPDSAIAHPRSRIAVFAREPRLGQVKSRLASEIGADEALAVYLAMLARLGALLIRAKIADWDLWVTSNCSHENFISLCNKRNIHLQVGQDLGARMDAAIQQTLLDKNVENVILIGTDCPALTEGYLDQALLTLESGVDVVLGPAEDGGYVLVGMRRPLAAVFEDIPWGSDQVMHRTLEALKANELSYRLLDTLWDVDRPEDLARLQLLEPPLSWKLDH</sequence>
<dbReference type="Proteomes" id="UP000218767">
    <property type="component" value="Unassembled WGS sequence"/>
</dbReference>
<dbReference type="SUPFAM" id="SSF53448">
    <property type="entry name" value="Nucleotide-diphospho-sugar transferases"/>
    <property type="match status" value="1"/>
</dbReference>